<keyword evidence="3" id="KW-0285">Flavoprotein</keyword>
<dbReference type="InterPro" id="IPR012132">
    <property type="entry name" value="GMC_OxRdtase"/>
</dbReference>
<dbReference type="GO" id="GO:0016614">
    <property type="term" value="F:oxidoreductase activity, acting on CH-OH group of donors"/>
    <property type="evidence" value="ECO:0007669"/>
    <property type="project" value="InterPro"/>
</dbReference>
<evidence type="ECO:0000313" key="8">
    <source>
        <dbReference type="EMBL" id="MBB6048584.1"/>
    </source>
</evidence>
<comment type="similarity">
    <text evidence="2">Belongs to the GMC oxidoreductase family.</text>
</comment>
<dbReference type="InterPro" id="IPR000172">
    <property type="entry name" value="GMC_OxRdtase_N"/>
</dbReference>
<dbReference type="Gene3D" id="3.50.50.60">
    <property type="entry name" value="FAD/NAD(P)-binding domain"/>
    <property type="match status" value="2"/>
</dbReference>
<sequence>MRCDYDVIVIGSGAGGGTVAGLLAEAGRRVLLLERGGEPGFEEVGRDHLRNQRLSHYGHNAGPDSDHPRVAQNRTVAPWDGGYHANAAIVGGGTRVYGAQAWRFHPLDFKMASTYGIPDGSSLADWPLDYAELAPFYEQAEHEIGVCGQASAMWHLPEYKRDYPMPPMAVTKQGATYRKGAEALGWRTLPVPLAINSTEYLGRPACTRCQHCVGFACPVDAKNGSQNTLIARGKLTGRLFLQTGAMATKIHHDGKRASGVTYFIGDEAKTVTAEQIVVAAGAIESARLLQLSGIGNDQVGRHLQGHVYVGATALFDGEIWDGLGPGVTTATTEWSHGNQSEGIIGGGMLADEFILLPIIAWKRYRAPGVPTWGKEAKDWLRQNYRKLSDIKGPVQDIPSPDARITLDPIVKDRWGLPVARLSGATHPETIRTGQFLQKKAVEWLQASGAKQVWGGPPTTPYLSGGQHQAGTCRMSDDPTAGVVDRNGRVHGFENLFVGDGSVHVTNGGFNPVLTIFALAFRLAAHMNVGSSLRS</sequence>
<evidence type="ECO:0000259" key="6">
    <source>
        <dbReference type="Pfam" id="PF00732"/>
    </source>
</evidence>
<keyword evidence="9" id="KW-1185">Reference proteome</keyword>
<dbReference type="EMBL" id="JACHGW010000001">
    <property type="protein sequence ID" value="MBB6048584.1"/>
    <property type="molecule type" value="Genomic_DNA"/>
</dbReference>
<dbReference type="SUPFAM" id="SSF54373">
    <property type="entry name" value="FAD-linked reductases, C-terminal domain"/>
    <property type="match status" value="1"/>
</dbReference>
<dbReference type="Pfam" id="PF13450">
    <property type="entry name" value="NAD_binding_8"/>
    <property type="match status" value="1"/>
</dbReference>
<dbReference type="SUPFAM" id="SSF51905">
    <property type="entry name" value="FAD/NAD(P)-binding domain"/>
    <property type="match status" value="1"/>
</dbReference>
<evidence type="ECO:0000313" key="9">
    <source>
        <dbReference type="Proteomes" id="UP000520814"/>
    </source>
</evidence>
<evidence type="ECO:0000256" key="3">
    <source>
        <dbReference type="ARBA" id="ARBA00022630"/>
    </source>
</evidence>
<evidence type="ECO:0000256" key="5">
    <source>
        <dbReference type="ARBA" id="ARBA00023002"/>
    </source>
</evidence>
<name>A0A7W9SMJ8_ARMRO</name>
<dbReference type="RefSeq" id="WP_184192222.1">
    <property type="nucleotide sequence ID" value="NZ_JACHGW010000001.1"/>
</dbReference>
<dbReference type="PANTHER" id="PTHR42784:SF1">
    <property type="entry name" value="PYRANOSE 2-OXIDASE"/>
    <property type="match status" value="1"/>
</dbReference>
<organism evidence="8 9">
    <name type="scientific">Armatimonas rosea</name>
    <dbReference type="NCBI Taxonomy" id="685828"/>
    <lineage>
        <taxon>Bacteria</taxon>
        <taxon>Bacillati</taxon>
        <taxon>Armatimonadota</taxon>
        <taxon>Armatimonadia</taxon>
        <taxon>Armatimonadales</taxon>
        <taxon>Armatimonadaceae</taxon>
        <taxon>Armatimonas</taxon>
    </lineage>
</organism>
<protein>
    <submittedName>
        <fullName evidence="8">Choline dehydrogenase-like flavoprotein</fullName>
    </submittedName>
</protein>
<reference evidence="8 9" key="1">
    <citation type="submission" date="2020-08" db="EMBL/GenBank/DDBJ databases">
        <title>Genomic Encyclopedia of Type Strains, Phase IV (KMG-IV): sequencing the most valuable type-strain genomes for metagenomic binning, comparative biology and taxonomic classification.</title>
        <authorList>
            <person name="Goeker M."/>
        </authorList>
    </citation>
    <scope>NUCLEOTIDE SEQUENCE [LARGE SCALE GENOMIC DNA]</scope>
    <source>
        <strain evidence="8 9">DSM 23562</strain>
    </source>
</reference>
<dbReference type="InterPro" id="IPR036188">
    <property type="entry name" value="FAD/NAD-bd_sf"/>
</dbReference>
<evidence type="ECO:0000259" key="7">
    <source>
        <dbReference type="Pfam" id="PF05199"/>
    </source>
</evidence>
<accession>A0A7W9SMJ8</accession>
<feature type="domain" description="Glucose-methanol-choline oxidoreductase N-terminal" evidence="6">
    <location>
        <begin position="173"/>
        <end position="307"/>
    </location>
</feature>
<dbReference type="PIRSF" id="PIRSF000137">
    <property type="entry name" value="Alcohol_oxidase"/>
    <property type="match status" value="1"/>
</dbReference>
<evidence type="ECO:0000256" key="1">
    <source>
        <dbReference type="ARBA" id="ARBA00001974"/>
    </source>
</evidence>
<dbReference type="PANTHER" id="PTHR42784">
    <property type="entry name" value="PYRANOSE 2-OXIDASE"/>
    <property type="match status" value="1"/>
</dbReference>
<evidence type="ECO:0000256" key="2">
    <source>
        <dbReference type="ARBA" id="ARBA00010790"/>
    </source>
</evidence>
<dbReference type="InterPro" id="IPR051473">
    <property type="entry name" value="P2Ox-like"/>
</dbReference>
<keyword evidence="5" id="KW-0560">Oxidoreductase</keyword>
<comment type="caution">
    <text evidence="8">The sequence shown here is derived from an EMBL/GenBank/DDBJ whole genome shotgun (WGS) entry which is preliminary data.</text>
</comment>
<dbReference type="Pfam" id="PF05199">
    <property type="entry name" value="GMC_oxred_C"/>
    <property type="match status" value="1"/>
</dbReference>
<evidence type="ECO:0000256" key="4">
    <source>
        <dbReference type="ARBA" id="ARBA00022827"/>
    </source>
</evidence>
<dbReference type="Proteomes" id="UP000520814">
    <property type="component" value="Unassembled WGS sequence"/>
</dbReference>
<keyword evidence="4" id="KW-0274">FAD</keyword>
<proteinExistence type="inferred from homology"/>
<feature type="domain" description="Glucose-methanol-choline oxidoreductase C-terminal" evidence="7">
    <location>
        <begin position="398"/>
        <end position="519"/>
    </location>
</feature>
<dbReference type="GO" id="GO:0050660">
    <property type="term" value="F:flavin adenine dinucleotide binding"/>
    <property type="evidence" value="ECO:0007669"/>
    <property type="project" value="InterPro"/>
</dbReference>
<gene>
    <name evidence="8" type="ORF">HNQ39_000346</name>
</gene>
<comment type="cofactor">
    <cofactor evidence="1">
        <name>FAD</name>
        <dbReference type="ChEBI" id="CHEBI:57692"/>
    </cofactor>
</comment>
<dbReference type="Pfam" id="PF00732">
    <property type="entry name" value="GMC_oxred_N"/>
    <property type="match status" value="1"/>
</dbReference>
<dbReference type="InterPro" id="IPR007867">
    <property type="entry name" value="GMC_OxRtase_C"/>
</dbReference>
<dbReference type="AlphaFoldDB" id="A0A7W9SMJ8"/>